<feature type="compositionally biased region" description="Basic and acidic residues" evidence="10">
    <location>
        <begin position="506"/>
        <end position="515"/>
    </location>
</feature>
<feature type="compositionally biased region" description="Polar residues" evidence="10">
    <location>
        <begin position="494"/>
        <end position="505"/>
    </location>
</feature>
<evidence type="ECO:0000256" key="7">
    <source>
        <dbReference type="ARBA" id="ARBA00023204"/>
    </source>
</evidence>
<evidence type="ECO:0000313" key="13">
    <source>
        <dbReference type="Proteomes" id="UP000824469"/>
    </source>
</evidence>
<evidence type="ECO:0000256" key="9">
    <source>
        <dbReference type="PROSITE-ProRule" id="PRU00221"/>
    </source>
</evidence>
<dbReference type="EMBL" id="JAHRHJ020000003">
    <property type="protein sequence ID" value="KAH9322488.1"/>
    <property type="molecule type" value="Genomic_DNA"/>
</dbReference>
<dbReference type="PANTHER" id="PTHR15271:SF4">
    <property type="entry name" value="CHROMATIN ASSEMBLY FACTOR 1 SUBUNIT B"/>
    <property type="match status" value="1"/>
</dbReference>
<evidence type="ECO:0000256" key="6">
    <source>
        <dbReference type="ARBA" id="ARBA00022853"/>
    </source>
</evidence>
<dbReference type="InterPro" id="IPR015943">
    <property type="entry name" value="WD40/YVTN_repeat-like_dom_sf"/>
</dbReference>
<evidence type="ECO:0000256" key="10">
    <source>
        <dbReference type="SAM" id="MobiDB-lite"/>
    </source>
</evidence>
<dbReference type="PANTHER" id="PTHR15271">
    <property type="entry name" value="CHROMATIN ASSEMBLY FACTOR 1 SUBUNIT B"/>
    <property type="match status" value="1"/>
</dbReference>
<dbReference type="GO" id="GO:0006334">
    <property type="term" value="P:nucleosome assembly"/>
    <property type="evidence" value="ECO:0007669"/>
    <property type="project" value="TreeGrafter"/>
</dbReference>
<comment type="caution">
    <text evidence="12">The sequence shown here is derived from an EMBL/GenBank/DDBJ whole genome shotgun (WGS) entry which is preliminary data.</text>
</comment>
<feature type="region of interest" description="Disordered" evidence="10">
    <location>
        <begin position="494"/>
        <end position="529"/>
    </location>
</feature>
<name>A0AA38LF25_TAXCH</name>
<dbReference type="InterPro" id="IPR036322">
    <property type="entry name" value="WD40_repeat_dom_sf"/>
</dbReference>
<dbReference type="InterPro" id="IPR001680">
    <property type="entry name" value="WD40_rpt"/>
</dbReference>
<evidence type="ECO:0000256" key="5">
    <source>
        <dbReference type="ARBA" id="ARBA00022763"/>
    </source>
</evidence>
<sequence>MKGGTVQITWHDSKPVLTLDFHRLTGFLATGGADHDIKFWSLHQTEGKKEVPKASYESSLAYHSSAVNVLRFSPSGEQLASGADGGLQQILDTHLHYVQGVAWDPMGVYVASTSSDRTCRIYVNKPQNGRARGQERMNYVCQHVIAKSESEKQGTTKLHLFHDETLPSFFRRLQWSPDGSFLVVPAGIHKFLPDSSASNTAYVFSRKDFSRPALQLPGASKPIVAVRFCPLVFSLNAANSDALFKLPYRVVFAIATLNSLYIYDTESSPPIAIFAGLHYAAVTDVAWSSDARFLAVSSQDGYCTLVEFEDGELGSPATLSEIPSHVASYLPQATVKVANFAQDKMDVDMLVGDEKAMRKDLNMEMEGGVNAVQSKGPEKCEASMKKEDNSVLVACSNGSLSNGKEFTCGQKKQEDMQPVANLPKTSKRHITPMAVEVDNNGMEKMDVDISLADKNIMSKDLKMEKEEAAKTEQSTGLEKYKVIIEKAENSVLVDTSNSSLSNGKESTCDQKKQEDMQPIANLPKPSRRRIIPIAVEKP</sequence>
<dbReference type="SMART" id="SM00320">
    <property type="entry name" value="WD40"/>
    <property type="match status" value="3"/>
</dbReference>
<organism evidence="12 13">
    <name type="scientific">Taxus chinensis</name>
    <name type="common">Chinese yew</name>
    <name type="synonym">Taxus wallichiana var. chinensis</name>
    <dbReference type="NCBI Taxonomy" id="29808"/>
    <lineage>
        <taxon>Eukaryota</taxon>
        <taxon>Viridiplantae</taxon>
        <taxon>Streptophyta</taxon>
        <taxon>Embryophyta</taxon>
        <taxon>Tracheophyta</taxon>
        <taxon>Spermatophyta</taxon>
        <taxon>Pinopsida</taxon>
        <taxon>Pinidae</taxon>
        <taxon>Conifers II</taxon>
        <taxon>Cupressales</taxon>
        <taxon>Taxaceae</taxon>
        <taxon>Taxus</taxon>
    </lineage>
</organism>
<evidence type="ECO:0000256" key="4">
    <source>
        <dbReference type="ARBA" id="ARBA00022737"/>
    </source>
</evidence>
<comment type="subcellular location">
    <subcellularLocation>
        <location evidence="1">Nucleus</location>
    </subcellularLocation>
</comment>
<dbReference type="InterPro" id="IPR055410">
    <property type="entry name" value="Beta-prop_CAF1B_HIR1"/>
</dbReference>
<dbReference type="Gene3D" id="2.130.10.10">
    <property type="entry name" value="YVTN repeat-like/Quinoprotein amine dehydrogenase"/>
    <property type="match status" value="2"/>
</dbReference>
<accession>A0AA38LF25</accession>
<dbReference type="GO" id="GO:0033186">
    <property type="term" value="C:CAF-1 complex"/>
    <property type="evidence" value="ECO:0007669"/>
    <property type="project" value="TreeGrafter"/>
</dbReference>
<keyword evidence="3 9" id="KW-0853">WD repeat</keyword>
<feature type="repeat" description="WD" evidence="9">
    <location>
        <begin position="9"/>
        <end position="50"/>
    </location>
</feature>
<dbReference type="AlphaFoldDB" id="A0AA38LF25"/>
<keyword evidence="7" id="KW-0234">DNA repair</keyword>
<dbReference type="SUPFAM" id="SSF50978">
    <property type="entry name" value="WD40 repeat-like"/>
    <property type="match status" value="1"/>
</dbReference>
<dbReference type="InterPro" id="IPR045145">
    <property type="entry name" value="PTHR15271"/>
</dbReference>
<gene>
    <name evidence="12" type="ORF">KI387_017127</name>
</gene>
<evidence type="ECO:0000259" key="11">
    <source>
        <dbReference type="Pfam" id="PF24105"/>
    </source>
</evidence>
<evidence type="ECO:0000256" key="1">
    <source>
        <dbReference type="ARBA" id="ARBA00004123"/>
    </source>
</evidence>
<comment type="similarity">
    <text evidence="2">Belongs to the WD repeat HIR1 family.</text>
</comment>
<dbReference type="GO" id="GO:0006335">
    <property type="term" value="P:DNA replication-dependent chromatin assembly"/>
    <property type="evidence" value="ECO:0007669"/>
    <property type="project" value="InterPro"/>
</dbReference>
<evidence type="ECO:0000256" key="3">
    <source>
        <dbReference type="ARBA" id="ARBA00022574"/>
    </source>
</evidence>
<dbReference type="Pfam" id="PF00400">
    <property type="entry name" value="WD40"/>
    <property type="match status" value="2"/>
</dbReference>
<feature type="repeat" description="WD" evidence="9">
    <location>
        <begin position="91"/>
        <end position="122"/>
    </location>
</feature>
<keyword evidence="6" id="KW-0156">Chromatin regulator</keyword>
<keyword evidence="8" id="KW-0539">Nucleus</keyword>
<dbReference type="Pfam" id="PF24105">
    <property type="entry name" value="Beta-prop_CAF1B_HIR1"/>
    <property type="match status" value="1"/>
</dbReference>
<keyword evidence="13" id="KW-1185">Reference proteome</keyword>
<evidence type="ECO:0000313" key="12">
    <source>
        <dbReference type="EMBL" id="KAH9322488.1"/>
    </source>
</evidence>
<dbReference type="PROSITE" id="PS50082">
    <property type="entry name" value="WD_REPEATS_2"/>
    <property type="match status" value="2"/>
</dbReference>
<dbReference type="GO" id="GO:0005634">
    <property type="term" value="C:nucleus"/>
    <property type="evidence" value="ECO:0007669"/>
    <property type="project" value="UniProtKB-SubCell"/>
</dbReference>
<evidence type="ECO:0000256" key="8">
    <source>
        <dbReference type="ARBA" id="ARBA00023242"/>
    </source>
</evidence>
<protein>
    <recommendedName>
        <fullName evidence="11">CAF1B/HIR1 beta-propeller domain-containing protein</fullName>
    </recommendedName>
</protein>
<keyword evidence="4" id="KW-0677">Repeat</keyword>
<reference evidence="12 13" key="1">
    <citation type="journal article" date="2021" name="Nat. Plants">
        <title>The Taxus genome provides insights into paclitaxel biosynthesis.</title>
        <authorList>
            <person name="Xiong X."/>
            <person name="Gou J."/>
            <person name="Liao Q."/>
            <person name="Li Y."/>
            <person name="Zhou Q."/>
            <person name="Bi G."/>
            <person name="Li C."/>
            <person name="Du R."/>
            <person name="Wang X."/>
            <person name="Sun T."/>
            <person name="Guo L."/>
            <person name="Liang H."/>
            <person name="Lu P."/>
            <person name="Wu Y."/>
            <person name="Zhang Z."/>
            <person name="Ro D.K."/>
            <person name="Shang Y."/>
            <person name="Huang S."/>
            <person name="Yan J."/>
        </authorList>
    </citation>
    <scope>NUCLEOTIDE SEQUENCE [LARGE SCALE GENOMIC DNA]</scope>
    <source>
        <strain evidence="12">Ta-2019</strain>
    </source>
</reference>
<proteinExistence type="inferred from homology"/>
<dbReference type="Proteomes" id="UP000824469">
    <property type="component" value="Unassembled WGS sequence"/>
</dbReference>
<evidence type="ECO:0000256" key="2">
    <source>
        <dbReference type="ARBA" id="ARBA00007306"/>
    </source>
</evidence>
<keyword evidence="5" id="KW-0227">DNA damage</keyword>
<feature type="domain" description="CAF1B/HIR1 beta-propeller" evidence="11">
    <location>
        <begin position="88"/>
        <end position="313"/>
    </location>
</feature>
<dbReference type="GO" id="GO:0006281">
    <property type="term" value="P:DNA repair"/>
    <property type="evidence" value="ECO:0007669"/>
    <property type="project" value="UniProtKB-KW"/>
</dbReference>